<dbReference type="InterPro" id="IPR036047">
    <property type="entry name" value="F-box-like_dom_sf"/>
</dbReference>
<evidence type="ECO:0000313" key="2">
    <source>
        <dbReference type="EMBL" id="EXX78582.1"/>
    </source>
</evidence>
<accession>A0A015K9Z0</accession>
<protein>
    <recommendedName>
        <fullName evidence="1">F-box domain-containing protein</fullName>
    </recommendedName>
</protein>
<organism evidence="2 3">
    <name type="scientific">Rhizophagus irregularis (strain DAOM 197198w)</name>
    <name type="common">Glomus intraradices</name>
    <dbReference type="NCBI Taxonomy" id="1432141"/>
    <lineage>
        <taxon>Eukaryota</taxon>
        <taxon>Fungi</taxon>
        <taxon>Fungi incertae sedis</taxon>
        <taxon>Mucoromycota</taxon>
        <taxon>Glomeromycotina</taxon>
        <taxon>Glomeromycetes</taxon>
        <taxon>Glomerales</taxon>
        <taxon>Glomeraceae</taxon>
        <taxon>Rhizophagus</taxon>
    </lineage>
</organism>
<sequence>MPLFSLPTECFSNVLSFLDSQCLYNSLFVNKYWCSLSIPILWKDPFESICMRPKLINTLLSCLNEEEISSLIPYAINVPNNQSPLFEYGKYIRKIRQTFVEQDIIYWLSIRYYPQDNRVQKLIDVIYHMIMRQGSNLQEFNIKLYQIDYIDLPKFSIFTTFRPGITNLRSLKMEKMEKMDVNLKYQDDLICQNAIEFLTMVPKFCNKIIDCEISVDNLNEIFINPFLNIIRSQPLERILIYISRLSNLGENTQKILNSLEFRSDTLRELSFEHLNFQRIDLSFMTDLEFIEKIKFIHCKGFISEHCEALSKKKFQFKELKFWHDGFYNIYDMRYDKYSIELNIVKSIIGCFCGESLLKLSLNVITMDIINGIKEYCPNIFFLHILIVSPEPFRDPIIPLICDLSSLKILHIQTKSFIFDSGTLAKVLGDFLTSVEYLFFDFFIDLLSFQYFTKNCKANLKKWIVIPNDNSLRKDYLSCVNNYQKVHNSLKVLGINKLLTFGWTNEEIEIVDLLKNQGVEVVASEELKFLFDF</sequence>
<dbReference type="AlphaFoldDB" id="A0A015K9Z0"/>
<dbReference type="OrthoDB" id="2350806at2759"/>
<dbReference type="SUPFAM" id="SSF81383">
    <property type="entry name" value="F-box domain"/>
    <property type="match status" value="1"/>
</dbReference>
<proteinExistence type="predicted"/>
<dbReference type="InterPro" id="IPR001810">
    <property type="entry name" value="F-box_dom"/>
</dbReference>
<name>A0A015K9Z0_RHIIW</name>
<evidence type="ECO:0000259" key="1">
    <source>
        <dbReference type="Pfam" id="PF12937"/>
    </source>
</evidence>
<dbReference type="HOGENOM" id="CLU_028913_9_1_1"/>
<dbReference type="Pfam" id="PF12937">
    <property type="entry name" value="F-box-like"/>
    <property type="match status" value="1"/>
</dbReference>
<dbReference type="EMBL" id="JEMT01008932">
    <property type="protein sequence ID" value="EXX78582.1"/>
    <property type="molecule type" value="Genomic_DNA"/>
</dbReference>
<gene>
    <name evidence="2" type="ORF">RirG_013680</name>
</gene>
<reference evidence="2 3" key="1">
    <citation type="submission" date="2014-02" db="EMBL/GenBank/DDBJ databases">
        <title>Single nucleus genome sequencing reveals high similarity among nuclei of an endomycorrhizal fungus.</title>
        <authorList>
            <person name="Lin K."/>
            <person name="Geurts R."/>
            <person name="Zhang Z."/>
            <person name="Limpens E."/>
            <person name="Saunders D.G."/>
            <person name="Mu D."/>
            <person name="Pang E."/>
            <person name="Cao H."/>
            <person name="Cha H."/>
            <person name="Lin T."/>
            <person name="Zhou Q."/>
            <person name="Shang Y."/>
            <person name="Li Y."/>
            <person name="Ivanov S."/>
            <person name="Sharma T."/>
            <person name="Velzen R.V."/>
            <person name="Ruijter N.D."/>
            <person name="Aanen D.K."/>
            <person name="Win J."/>
            <person name="Kamoun S."/>
            <person name="Bisseling T."/>
            <person name="Huang S."/>
        </authorList>
    </citation>
    <scope>NUCLEOTIDE SEQUENCE [LARGE SCALE GENOMIC DNA]</scope>
    <source>
        <strain evidence="3">DAOM197198w</strain>
    </source>
</reference>
<evidence type="ECO:0000313" key="3">
    <source>
        <dbReference type="Proteomes" id="UP000022910"/>
    </source>
</evidence>
<comment type="caution">
    <text evidence="2">The sequence shown here is derived from an EMBL/GenBank/DDBJ whole genome shotgun (WGS) entry which is preliminary data.</text>
</comment>
<dbReference type="STRING" id="1432141.A0A015K9Z0"/>
<feature type="domain" description="F-box" evidence="1">
    <location>
        <begin position="5"/>
        <end position="46"/>
    </location>
</feature>
<keyword evidence="3" id="KW-1185">Reference proteome</keyword>
<dbReference type="Proteomes" id="UP000022910">
    <property type="component" value="Unassembled WGS sequence"/>
</dbReference>